<evidence type="ECO:0000313" key="2">
    <source>
        <dbReference type="EMBL" id="MBU7599324.1"/>
    </source>
</evidence>
<comment type="caution">
    <text evidence="2">The sequence shown here is derived from an EMBL/GenBank/DDBJ whole genome shotgun (WGS) entry which is preliminary data.</text>
</comment>
<name>A0A949JIM2_9ACTN</name>
<feature type="region of interest" description="Disordered" evidence="1">
    <location>
        <begin position="1"/>
        <end position="35"/>
    </location>
</feature>
<dbReference type="Proteomes" id="UP000694501">
    <property type="component" value="Unassembled WGS sequence"/>
</dbReference>
<evidence type="ECO:0000256" key="1">
    <source>
        <dbReference type="SAM" id="MobiDB-lite"/>
    </source>
</evidence>
<dbReference type="RefSeq" id="WP_211038301.1">
    <property type="nucleotide sequence ID" value="NZ_JAELVF020000001.1"/>
</dbReference>
<accession>A0A949JIM2</accession>
<protein>
    <submittedName>
        <fullName evidence="2">Uncharacterized protein</fullName>
    </submittedName>
</protein>
<evidence type="ECO:0000313" key="3">
    <source>
        <dbReference type="Proteomes" id="UP000694501"/>
    </source>
</evidence>
<feature type="compositionally biased region" description="Basic and acidic residues" evidence="1">
    <location>
        <begin position="11"/>
        <end position="35"/>
    </location>
</feature>
<proteinExistence type="predicted"/>
<gene>
    <name evidence="2" type="ORF">JGS22_017305</name>
</gene>
<sequence length="74" mass="7894">MGEPDAAEIGGARERPGPGGHGGEDPGASERAEDRARWQIGEVGGVEPLSLEELRHRCALLSAEIRAHLRGRSR</sequence>
<keyword evidence="3" id="KW-1185">Reference proteome</keyword>
<reference evidence="2" key="1">
    <citation type="submission" date="2021-06" db="EMBL/GenBank/DDBJ databases">
        <title>Sequencing of actinobacteria type strains.</title>
        <authorList>
            <person name="Nguyen G.-S."/>
            <person name="Wentzel A."/>
        </authorList>
    </citation>
    <scope>NUCLEOTIDE SEQUENCE</scope>
    <source>
        <strain evidence="2">P38-E01</strain>
    </source>
</reference>
<dbReference type="AlphaFoldDB" id="A0A949JIM2"/>
<organism evidence="2 3">
    <name type="scientific">Streptomyces tardus</name>
    <dbReference type="NCBI Taxonomy" id="2780544"/>
    <lineage>
        <taxon>Bacteria</taxon>
        <taxon>Bacillati</taxon>
        <taxon>Actinomycetota</taxon>
        <taxon>Actinomycetes</taxon>
        <taxon>Kitasatosporales</taxon>
        <taxon>Streptomycetaceae</taxon>
        <taxon>Streptomyces</taxon>
    </lineage>
</organism>
<dbReference type="EMBL" id="JAELVF020000001">
    <property type="protein sequence ID" value="MBU7599324.1"/>
    <property type="molecule type" value="Genomic_DNA"/>
</dbReference>